<dbReference type="PANTHER" id="PTHR26379:SF466">
    <property type="entry name" value="BTB_POZ AND MATH DOMAIN-CONTAINING PROTEIN 4"/>
    <property type="match status" value="1"/>
</dbReference>
<dbReference type="STRING" id="429701.A0A2G9I9E3"/>
<evidence type="ECO:0000313" key="5">
    <source>
        <dbReference type="Proteomes" id="UP000231279"/>
    </source>
</evidence>
<keyword evidence="5" id="KW-1185">Reference proteome</keyword>
<reference evidence="5" key="1">
    <citation type="journal article" date="2018" name="Gigascience">
        <title>Genome assembly of the Pink Ipe (Handroanthus impetiginosus, Bignoniaceae), a highly valued, ecologically keystone Neotropical timber forest tree.</title>
        <authorList>
            <person name="Silva-Junior O.B."/>
            <person name="Grattapaglia D."/>
            <person name="Novaes E."/>
            <person name="Collevatti R.G."/>
        </authorList>
    </citation>
    <scope>NUCLEOTIDE SEQUENCE [LARGE SCALE GENOMIC DNA]</scope>
    <source>
        <strain evidence="5">cv. UFG-1</strain>
    </source>
</reference>
<dbReference type="SUPFAM" id="SSF54695">
    <property type="entry name" value="POZ domain"/>
    <property type="match status" value="1"/>
</dbReference>
<evidence type="ECO:0000259" key="2">
    <source>
        <dbReference type="PROSITE" id="PS50097"/>
    </source>
</evidence>
<dbReference type="Proteomes" id="UP000231279">
    <property type="component" value="Unassembled WGS sequence"/>
</dbReference>
<comment type="pathway">
    <text evidence="1">Protein modification; protein ubiquitination.</text>
</comment>
<gene>
    <name evidence="4" type="ORF">CDL12_00887</name>
</gene>
<organism evidence="4 5">
    <name type="scientific">Handroanthus impetiginosus</name>
    <dbReference type="NCBI Taxonomy" id="429701"/>
    <lineage>
        <taxon>Eukaryota</taxon>
        <taxon>Viridiplantae</taxon>
        <taxon>Streptophyta</taxon>
        <taxon>Embryophyta</taxon>
        <taxon>Tracheophyta</taxon>
        <taxon>Spermatophyta</taxon>
        <taxon>Magnoliopsida</taxon>
        <taxon>eudicotyledons</taxon>
        <taxon>Gunneridae</taxon>
        <taxon>Pentapetalae</taxon>
        <taxon>asterids</taxon>
        <taxon>lamiids</taxon>
        <taxon>Lamiales</taxon>
        <taxon>Bignoniaceae</taxon>
        <taxon>Crescentiina</taxon>
        <taxon>Tabebuia alliance</taxon>
        <taxon>Handroanthus</taxon>
    </lineage>
</organism>
<proteinExistence type="predicted"/>
<evidence type="ECO:0000256" key="1">
    <source>
        <dbReference type="ARBA" id="ARBA00004906"/>
    </source>
</evidence>
<evidence type="ECO:0000259" key="3">
    <source>
        <dbReference type="PROSITE" id="PS50144"/>
    </source>
</evidence>
<dbReference type="Pfam" id="PF00651">
    <property type="entry name" value="BTB"/>
    <property type="match status" value="1"/>
</dbReference>
<dbReference type="InterPro" id="IPR045005">
    <property type="entry name" value="BPM1-6"/>
</dbReference>
<feature type="domain" description="BTB" evidence="2">
    <location>
        <begin position="179"/>
        <end position="224"/>
    </location>
</feature>
<sequence>MAREAAESASVTLRGSHEFLVNNYSLCKGIGVGMVLESEIFMVGGYQWTICFYPDGGDEIAYTKGYTSLCVCLKSKIISPLEFFWEVSLLDQSGRGNHVVFTYSREHNRRDPRAINGGSLSGYPEFIERASIEPSDNLKDDCLKISCTIEILAPHIQELYLQNVGSDFFSRLLEGKEGADVFFRVRGERFCAHKSLLAVCFPAFWSLFSCTSQHKEIVIRDRNPGYSRLCCSSFIQELLQKKRMELLVMNIHFWWICFEPLINLS</sequence>
<dbReference type="PROSITE" id="PS50144">
    <property type="entry name" value="MATH"/>
    <property type="match status" value="1"/>
</dbReference>
<accession>A0A2G9I9E3</accession>
<dbReference type="PROSITE" id="PS50097">
    <property type="entry name" value="BTB"/>
    <property type="match status" value="1"/>
</dbReference>
<dbReference type="OrthoDB" id="6359816at2759"/>
<dbReference type="GO" id="GO:0016567">
    <property type="term" value="P:protein ubiquitination"/>
    <property type="evidence" value="ECO:0007669"/>
    <property type="project" value="InterPro"/>
</dbReference>
<evidence type="ECO:0000313" key="4">
    <source>
        <dbReference type="EMBL" id="PIN26375.1"/>
    </source>
</evidence>
<dbReference type="InterPro" id="IPR011333">
    <property type="entry name" value="SKP1/BTB/POZ_sf"/>
</dbReference>
<dbReference type="InterPro" id="IPR000210">
    <property type="entry name" value="BTB/POZ_dom"/>
</dbReference>
<dbReference type="EMBL" id="NKXS01000102">
    <property type="protein sequence ID" value="PIN26375.1"/>
    <property type="molecule type" value="Genomic_DNA"/>
</dbReference>
<dbReference type="CDD" id="cd00121">
    <property type="entry name" value="MATH"/>
    <property type="match status" value="1"/>
</dbReference>
<dbReference type="InterPro" id="IPR008974">
    <property type="entry name" value="TRAF-like"/>
</dbReference>
<dbReference type="InterPro" id="IPR002083">
    <property type="entry name" value="MATH/TRAF_dom"/>
</dbReference>
<dbReference type="Pfam" id="PF22486">
    <property type="entry name" value="MATH_2"/>
    <property type="match status" value="1"/>
</dbReference>
<protein>
    <recommendedName>
        <fullName evidence="6">BTB domain-containing protein</fullName>
    </recommendedName>
</protein>
<name>A0A2G9I9E3_9LAMI</name>
<dbReference type="AlphaFoldDB" id="A0A2G9I9E3"/>
<dbReference type="Gene3D" id="2.60.210.10">
    <property type="entry name" value="Apoptosis, Tumor Necrosis Factor Receptor Associated Protein 2, Chain A"/>
    <property type="match status" value="1"/>
</dbReference>
<dbReference type="SUPFAM" id="SSF49599">
    <property type="entry name" value="TRAF domain-like"/>
    <property type="match status" value="1"/>
</dbReference>
<feature type="domain" description="MATH" evidence="3">
    <location>
        <begin position="14"/>
        <end position="149"/>
    </location>
</feature>
<evidence type="ECO:0008006" key="6">
    <source>
        <dbReference type="Google" id="ProtNLM"/>
    </source>
</evidence>
<comment type="caution">
    <text evidence="4">The sequence shown here is derived from an EMBL/GenBank/DDBJ whole genome shotgun (WGS) entry which is preliminary data.</text>
</comment>
<dbReference type="Gene3D" id="3.30.710.10">
    <property type="entry name" value="Potassium Channel Kv1.1, Chain A"/>
    <property type="match status" value="1"/>
</dbReference>
<dbReference type="PANTHER" id="PTHR26379">
    <property type="entry name" value="BTB/POZ AND MATH DOMAIN-CONTAINING PROTEIN 1"/>
    <property type="match status" value="1"/>
</dbReference>